<feature type="region of interest" description="Disordered" evidence="1">
    <location>
        <begin position="142"/>
        <end position="163"/>
    </location>
</feature>
<dbReference type="AlphaFoldDB" id="A0A0H2RJM1"/>
<evidence type="ECO:0000256" key="1">
    <source>
        <dbReference type="SAM" id="MobiDB-lite"/>
    </source>
</evidence>
<dbReference type="Proteomes" id="UP000053477">
    <property type="component" value="Unassembled WGS sequence"/>
</dbReference>
<feature type="region of interest" description="Disordered" evidence="1">
    <location>
        <begin position="80"/>
        <end position="106"/>
    </location>
</feature>
<evidence type="ECO:0000313" key="2">
    <source>
        <dbReference type="EMBL" id="KLO11837.1"/>
    </source>
</evidence>
<gene>
    <name evidence="2" type="ORF">SCHPADRAFT_891290</name>
</gene>
<evidence type="ECO:0000313" key="3">
    <source>
        <dbReference type="Proteomes" id="UP000053477"/>
    </source>
</evidence>
<dbReference type="EMBL" id="KQ085991">
    <property type="protein sequence ID" value="KLO11837.1"/>
    <property type="molecule type" value="Genomic_DNA"/>
</dbReference>
<sequence length="163" mass="18355">MTKYQSEPDYMLSHSAQFSGKMTPERNIYKINNTTGFILNTSLTYALVLWLESRRQNRRLTRSVKDLVYGRRRAEAGVSWAPGGVPGSQWESSMDQSYGSGPKWNLNEDLGSDRDLDMDKGKSKQYIGRCWGMETRVGWCSGNGDQGQEPGSNSVQIIMTSPK</sequence>
<reference evidence="2 3" key="1">
    <citation type="submission" date="2015-04" db="EMBL/GenBank/DDBJ databases">
        <title>Complete genome sequence of Schizopora paradoxa KUC8140, a cosmopolitan wood degrader in East Asia.</title>
        <authorList>
            <consortium name="DOE Joint Genome Institute"/>
            <person name="Min B."/>
            <person name="Park H."/>
            <person name="Jang Y."/>
            <person name="Kim J.-J."/>
            <person name="Kim K.H."/>
            <person name="Pangilinan J."/>
            <person name="Lipzen A."/>
            <person name="Riley R."/>
            <person name="Grigoriev I.V."/>
            <person name="Spatafora J.W."/>
            <person name="Choi I.-G."/>
        </authorList>
    </citation>
    <scope>NUCLEOTIDE SEQUENCE [LARGE SCALE GENOMIC DNA]</scope>
    <source>
        <strain evidence="2 3">KUC8140</strain>
    </source>
</reference>
<protein>
    <submittedName>
        <fullName evidence="2">Uncharacterized protein</fullName>
    </submittedName>
</protein>
<keyword evidence="3" id="KW-1185">Reference proteome</keyword>
<feature type="compositionally biased region" description="Polar residues" evidence="1">
    <location>
        <begin position="149"/>
        <end position="163"/>
    </location>
</feature>
<name>A0A0H2RJM1_9AGAM</name>
<accession>A0A0H2RJM1</accession>
<feature type="compositionally biased region" description="Polar residues" evidence="1">
    <location>
        <begin position="89"/>
        <end position="99"/>
    </location>
</feature>
<organism evidence="2 3">
    <name type="scientific">Schizopora paradoxa</name>
    <dbReference type="NCBI Taxonomy" id="27342"/>
    <lineage>
        <taxon>Eukaryota</taxon>
        <taxon>Fungi</taxon>
        <taxon>Dikarya</taxon>
        <taxon>Basidiomycota</taxon>
        <taxon>Agaricomycotina</taxon>
        <taxon>Agaricomycetes</taxon>
        <taxon>Hymenochaetales</taxon>
        <taxon>Schizoporaceae</taxon>
        <taxon>Schizopora</taxon>
    </lineage>
</organism>
<proteinExistence type="predicted"/>
<dbReference type="InParanoid" id="A0A0H2RJM1"/>